<feature type="compositionally biased region" description="Low complexity" evidence="5">
    <location>
        <begin position="42"/>
        <end position="58"/>
    </location>
</feature>
<evidence type="ECO:0000256" key="4">
    <source>
        <dbReference type="ARBA" id="ARBA00023136"/>
    </source>
</evidence>
<dbReference type="GO" id="GO:0016020">
    <property type="term" value="C:membrane"/>
    <property type="evidence" value="ECO:0000318"/>
    <property type="project" value="GO_Central"/>
</dbReference>
<evidence type="ECO:0000256" key="3">
    <source>
        <dbReference type="ARBA" id="ARBA00022989"/>
    </source>
</evidence>
<dbReference type="AlphaFoldDB" id="A0A1Y1I9Y8"/>
<evidence type="ECO:0000256" key="7">
    <source>
        <dbReference type="SAM" id="SignalP"/>
    </source>
</evidence>
<feature type="signal peptide" evidence="7">
    <location>
        <begin position="1"/>
        <end position="27"/>
    </location>
</feature>
<evidence type="ECO:0000256" key="6">
    <source>
        <dbReference type="SAM" id="Phobius"/>
    </source>
</evidence>
<evidence type="ECO:0000256" key="1">
    <source>
        <dbReference type="ARBA" id="ARBA00004141"/>
    </source>
</evidence>
<dbReference type="OMA" id="HEMSHTH"/>
<dbReference type="Pfam" id="PF02535">
    <property type="entry name" value="Zip"/>
    <property type="match status" value="1"/>
</dbReference>
<gene>
    <name evidence="8" type="ORF">KFL_003770040</name>
</gene>
<proteinExistence type="predicted"/>
<evidence type="ECO:0000256" key="5">
    <source>
        <dbReference type="SAM" id="MobiDB-lite"/>
    </source>
</evidence>
<organism evidence="8 9">
    <name type="scientific">Klebsormidium nitens</name>
    <name type="common">Green alga</name>
    <name type="synonym">Ulothrix nitens</name>
    <dbReference type="NCBI Taxonomy" id="105231"/>
    <lineage>
        <taxon>Eukaryota</taxon>
        <taxon>Viridiplantae</taxon>
        <taxon>Streptophyta</taxon>
        <taxon>Klebsormidiophyceae</taxon>
        <taxon>Klebsormidiales</taxon>
        <taxon>Klebsormidiaceae</taxon>
        <taxon>Klebsormidium</taxon>
    </lineage>
</organism>
<feature type="transmembrane region" description="Helical" evidence="6">
    <location>
        <begin position="107"/>
        <end position="125"/>
    </location>
</feature>
<dbReference type="Proteomes" id="UP000054558">
    <property type="component" value="Unassembled WGS sequence"/>
</dbReference>
<feature type="transmembrane region" description="Helical" evidence="6">
    <location>
        <begin position="341"/>
        <end position="364"/>
    </location>
</feature>
<feature type="chain" id="PRO_5013005359" evidence="7">
    <location>
        <begin position="28"/>
        <end position="435"/>
    </location>
</feature>
<sequence length="435" mass="45537">MARACIRSVTVALLVALAVSFPLLASAHNGVIHDTPDEPEETPAAATTAAGTTAATTGSATAASPEAVIDLRSSHLIGNKVGCLAVIFAVPFIGCLLPFFVRFSYDVIVYGTLFGSGLFVTLALMHLVPDSAAGFNYLSDSHYPWAYLLVVAGYFFAFLADLIVHAVWERKEQHDRQAAELKAAQLGAGSAPAASAPSGGKLCCQARPSKQTVDEETALAGAAASYCCDGNCKCQGDLCQCPQERGGHAKPGVGEFDQQYLKAAEAVESKLAHNVHGLSLADIAILVLALCFHAIFEGLAIGLSATSKDAWKTTSSIVIHKIFEGLALGASLLMHNPKRSFLSLLPFGVGFAIAAPVGLAIGIILDSTAEPRTALWVDTIGNGIAAGVFLFVGIGHLMAKAFKASCTDTWRTPFFKWTAAALGVTTMALIQMDHD</sequence>
<dbReference type="PANTHER" id="PTHR11040:SF140">
    <property type="entry name" value="ZRT (ZRT), IRT- (IRT-) LIKE PROTEIN TRANSPORTER"/>
    <property type="match status" value="1"/>
</dbReference>
<feature type="region of interest" description="Disordered" evidence="5">
    <location>
        <begin position="32"/>
        <end position="58"/>
    </location>
</feature>
<keyword evidence="7" id="KW-0732">Signal</keyword>
<dbReference type="PANTHER" id="PTHR11040">
    <property type="entry name" value="ZINC/IRON TRANSPORTER"/>
    <property type="match status" value="1"/>
</dbReference>
<evidence type="ECO:0000313" key="8">
    <source>
        <dbReference type="EMBL" id="GAQ87784.1"/>
    </source>
</evidence>
<feature type="transmembrane region" description="Helical" evidence="6">
    <location>
        <begin position="384"/>
        <end position="402"/>
    </location>
</feature>
<evidence type="ECO:0000313" key="9">
    <source>
        <dbReference type="Proteomes" id="UP000054558"/>
    </source>
</evidence>
<keyword evidence="4 6" id="KW-0472">Membrane</keyword>
<feature type="transmembrane region" description="Helical" evidence="6">
    <location>
        <begin position="145"/>
        <end position="168"/>
    </location>
</feature>
<dbReference type="GO" id="GO:0071577">
    <property type="term" value="P:zinc ion transmembrane transport"/>
    <property type="evidence" value="ECO:0000318"/>
    <property type="project" value="GO_Central"/>
</dbReference>
<name>A0A1Y1I9Y8_KLENI</name>
<dbReference type="GO" id="GO:0005385">
    <property type="term" value="F:zinc ion transmembrane transporter activity"/>
    <property type="evidence" value="ECO:0000318"/>
    <property type="project" value="GO_Central"/>
</dbReference>
<dbReference type="EMBL" id="DF237326">
    <property type="protein sequence ID" value="GAQ87784.1"/>
    <property type="molecule type" value="Genomic_DNA"/>
</dbReference>
<comment type="subcellular location">
    <subcellularLocation>
        <location evidence="1">Membrane</location>
        <topology evidence="1">Multi-pass membrane protein</topology>
    </subcellularLocation>
</comment>
<keyword evidence="2 6" id="KW-0812">Transmembrane</keyword>
<accession>A0A1Y1I9Y8</accession>
<dbReference type="OrthoDB" id="448280at2759"/>
<feature type="transmembrane region" description="Helical" evidence="6">
    <location>
        <begin position="414"/>
        <end position="432"/>
    </location>
</feature>
<dbReference type="InterPro" id="IPR003689">
    <property type="entry name" value="ZIP"/>
</dbReference>
<keyword evidence="9" id="KW-1185">Reference proteome</keyword>
<keyword evidence="3 6" id="KW-1133">Transmembrane helix</keyword>
<protein>
    <submittedName>
        <fullName evidence="8">Fe2+/Zn2+ regulated transporter</fullName>
    </submittedName>
</protein>
<dbReference type="STRING" id="105231.A0A1Y1I9Y8"/>
<reference evidence="8 9" key="1">
    <citation type="journal article" date="2014" name="Nat. Commun.">
        <title>Klebsormidium flaccidum genome reveals primary factors for plant terrestrial adaptation.</title>
        <authorList>
            <person name="Hori K."/>
            <person name="Maruyama F."/>
            <person name="Fujisawa T."/>
            <person name="Togashi T."/>
            <person name="Yamamoto N."/>
            <person name="Seo M."/>
            <person name="Sato S."/>
            <person name="Yamada T."/>
            <person name="Mori H."/>
            <person name="Tajima N."/>
            <person name="Moriyama T."/>
            <person name="Ikeuchi M."/>
            <person name="Watanabe M."/>
            <person name="Wada H."/>
            <person name="Kobayashi K."/>
            <person name="Saito M."/>
            <person name="Masuda T."/>
            <person name="Sasaki-Sekimoto Y."/>
            <person name="Mashiguchi K."/>
            <person name="Awai K."/>
            <person name="Shimojima M."/>
            <person name="Masuda S."/>
            <person name="Iwai M."/>
            <person name="Nobusawa T."/>
            <person name="Narise T."/>
            <person name="Kondo S."/>
            <person name="Saito H."/>
            <person name="Sato R."/>
            <person name="Murakawa M."/>
            <person name="Ihara Y."/>
            <person name="Oshima-Yamada Y."/>
            <person name="Ohtaka K."/>
            <person name="Satoh M."/>
            <person name="Sonobe K."/>
            <person name="Ishii M."/>
            <person name="Ohtani R."/>
            <person name="Kanamori-Sato M."/>
            <person name="Honoki R."/>
            <person name="Miyazaki D."/>
            <person name="Mochizuki H."/>
            <person name="Umetsu J."/>
            <person name="Higashi K."/>
            <person name="Shibata D."/>
            <person name="Kamiya Y."/>
            <person name="Sato N."/>
            <person name="Nakamura Y."/>
            <person name="Tabata S."/>
            <person name="Ida S."/>
            <person name="Kurokawa K."/>
            <person name="Ohta H."/>
        </authorList>
    </citation>
    <scope>NUCLEOTIDE SEQUENCE [LARGE SCALE GENOMIC DNA]</scope>
    <source>
        <strain evidence="8 9">NIES-2285</strain>
    </source>
</reference>
<evidence type="ECO:0000256" key="2">
    <source>
        <dbReference type="ARBA" id="ARBA00022692"/>
    </source>
</evidence>
<feature type="transmembrane region" description="Helical" evidence="6">
    <location>
        <begin position="77"/>
        <end position="100"/>
    </location>
</feature>